<keyword evidence="7" id="KW-1185">Reference proteome</keyword>
<dbReference type="PANTHER" id="PTHR38777:SF1">
    <property type="entry name" value="DNAK SUPPRESSOR PROTEIN"/>
    <property type="match status" value="1"/>
</dbReference>
<dbReference type="HOGENOM" id="CLU_158637_1_1_6"/>
<dbReference type="NCBIfam" id="TIGR02419">
    <property type="entry name" value="C4_traR_proteo"/>
    <property type="match status" value="1"/>
</dbReference>
<dbReference type="Gene3D" id="1.20.120.910">
    <property type="entry name" value="DksA, coiled-coil domain"/>
    <property type="match status" value="1"/>
</dbReference>
<dbReference type="EMBL" id="CP002272">
    <property type="protein sequence ID" value="ADO47409.1"/>
    <property type="molecule type" value="Genomic_DNA"/>
</dbReference>
<dbReference type="InterPro" id="IPR000962">
    <property type="entry name" value="Znf_DskA_TraR"/>
</dbReference>
<dbReference type="InterPro" id="IPR012783">
    <property type="entry name" value="Znf_C4_TraR"/>
</dbReference>
<dbReference type="PANTHER" id="PTHR38777">
    <property type="entry name" value="FELS-2 PROPHAGE PROTEIN"/>
    <property type="match status" value="1"/>
</dbReference>
<feature type="domain" description="Zinc finger DksA/TraR C4-type" evidence="5">
    <location>
        <begin position="34"/>
        <end position="62"/>
    </location>
</feature>
<evidence type="ECO:0000256" key="2">
    <source>
        <dbReference type="ARBA" id="ARBA00022771"/>
    </source>
</evidence>
<reference evidence="7" key="1">
    <citation type="submission" date="2010-10" db="EMBL/GenBank/DDBJ databases">
        <title>Complete sequence of Enterobacter cloacae SCF1.</title>
        <authorList>
            <consortium name="US DOE Joint Genome Institute"/>
            <person name="Lucas S."/>
            <person name="Copeland A."/>
            <person name="Lapidus A."/>
            <person name="Cheng J.-F."/>
            <person name="Bruce D."/>
            <person name="Goodwin L."/>
            <person name="Pitluck S."/>
            <person name="Davenport K."/>
            <person name="Detter J.C."/>
            <person name="Han C."/>
            <person name="Tapia R."/>
            <person name="Land M."/>
            <person name="Hauser L."/>
            <person name="Chang Y.-J."/>
            <person name="Jeffries C."/>
            <person name="Kyrpides N."/>
            <person name="Ivanova N."/>
            <person name="Mikhailova N."/>
            <person name="DeAngelis K."/>
            <person name="Arkin A.P."/>
            <person name="Chivian D."/>
            <person name="Edwards B."/>
            <person name="Woo H."/>
            <person name="Hazen T.C."/>
            <person name="Woyke T."/>
        </authorList>
    </citation>
    <scope>NUCLEOTIDE SEQUENCE [LARGE SCALE GENOMIC DNA]</scope>
    <source>
        <strain evidence="7">SCF1</strain>
    </source>
</reference>
<dbReference type="AlphaFoldDB" id="E3G7R8"/>
<dbReference type="InterPro" id="IPR020460">
    <property type="entry name" value="Znf_C4-type_bac"/>
</dbReference>
<dbReference type="Pfam" id="PF01258">
    <property type="entry name" value="zf-dskA_traR"/>
    <property type="match status" value="1"/>
</dbReference>
<dbReference type="KEGG" id="esc:Entcl_1142"/>
<dbReference type="RefSeq" id="WP_013365159.1">
    <property type="nucleotide sequence ID" value="NC_014618.1"/>
</dbReference>
<dbReference type="Proteomes" id="UP000006872">
    <property type="component" value="Chromosome"/>
</dbReference>
<evidence type="ECO:0000313" key="6">
    <source>
        <dbReference type="EMBL" id="ADO47409.1"/>
    </source>
</evidence>
<dbReference type="GO" id="GO:0008270">
    <property type="term" value="F:zinc ion binding"/>
    <property type="evidence" value="ECO:0007669"/>
    <property type="project" value="UniProtKB-KW"/>
</dbReference>
<dbReference type="PROSITE" id="PS01102">
    <property type="entry name" value="ZF_DKSA_1"/>
    <property type="match status" value="1"/>
</dbReference>
<evidence type="ECO:0000259" key="5">
    <source>
        <dbReference type="Pfam" id="PF01258"/>
    </source>
</evidence>
<dbReference type="STRING" id="701347.Entcl_1142"/>
<keyword evidence="2" id="KW-0863">Zinc-finger</keyword>
<proteinExistence type="predicted"/>
<evidence type="ECO:0000256" key="1">
    <source>
        <dbReference type="ARBA" id="ARBA00022723"/>
    </source>
</evidence>
<protein>
    <submittedName>
        <fullName evidence="6">Phage/conjugal plasmid C-4 type zinc finger protein, TraR family</fullName>
    </submittedName>
</protein>
<reference evidence="6 7" key="2">
    <citation type="journal article" date="2011" name="Stand. Genomic Sci.">
        <title>Complete genome sequence of 'Enterobacter lignolyticus' SCF1.</title>
        <authorList>
            <person name="Deangelis K.M."/>
            <person name="D'Haeseleer P."/>
            <person name="Chivian D."/>
            <person name="Fortney J.L."/>
            <person name="Khudyakov J."/>
            <person name="Simmons B."/>
            <person name="Woo H."/>
            <person name="Arkin A.P."/>
            <person name="Davenport K.W."/>
            <person name="Goodwin L."/>
            <person name="Chen A."/>
            <person name="Ivanova N."/>
            <person name="Kyrpides N.C."/>
            <person name="Mavromatis K."/>
            <person name="Woyke T."/>
            <person name="Hazen T.C."/>
        </authorList>
    </citation>
    <scope>NUCLEOTIDE SEQUENCE [LARGE SCALE GENOMIC DNA]</scope>
    <source>
        <strain evidence="6 7">SCF1</strain>
    </source>
</reference>
<sequence>MGDTMDQAQLYELEERERQIRHARRAHLAPGRLTCEDCDTPIPEARRIAIPGVTLCVHCQNLLELKNRHYRRPA</sequence>
<evidence type="ECO:0000256" key="4">
    <source>
        <dbReference type="PROSITE-ProRule" id="PRU00510"/>
    </source>
</evidence>
<gene>
    <name evidence="6" type="ordered locus">Entcl_1142</name>
</gene>
<evidence type="ECO:0000313" key="7">
    <source>
        <dbReference type="Proteomes" id="UP000006872"/>
    </source>
</evidence>
<organism evidence="6 7">
    <name type="scientific">Enterobacter lignolyticus (strain SCF1)</name>
    <dbReference type="NCBI Taxonomy" id="701347"/>
    <lineage>
        <taxon>Bacteria</taxon>
        <taxon>Pseudomonadati</taxon>
        <taxon>Pseudomonadota</taxon>
        <taxon>Gammaproteobacteria</taxon>
        <taxon>Enterobacterales</taxon>
        <taxon>Enterobacteriaceae</taxon>
        <taxon>Pluralibacter</taxon>
    </lineage>
</organism>
<keyword evidence="3" id="KW-0862">Zinc</keyword>
<dbReference type="GO" id="GO:1900378">
    <property type="term" value="P:positive regulation of secondary metabolite biosynthetic process"/>
    <property type="evidence" value="ECO:0007669"/>
    <property type="project" value="TreeGrafter"/>
</dbReference>
<evidence type="ECO:0000256" key="3">
    <source>
        <dbReference type="ARBA" id="ARBA00022833"/>
    </source>
</evidence>
<dbReference type="PRINTS" id="PR00618">
    <property type="entry name" value="DKSAZNFINGER"/>
</dbReference>
<keyword evidence="1" id="KW-0479">Metal-binding</keyword>
<feature type="zinc finger region" description="dksA C4-type" evidence="4">
    <location>
        <begin position="35"/>
        <end position="59"/>
    </location>
</feature>
<name>E3G7R8_ENTLS</name>
<dbReference type="InterPro" id="IPR020458">
    <property type="entry name" value="Znf_DskA_TraR_CS"/>
</dbReference>
<dbReference type="SUPFAM" id="SSF57716">
    <property type="entry name" value="Glucocorticoid receptor-like (DNA-binding domain)"/>
    <property type="match status" value="1"/>
</dbReference>
<accession>E3G7R8</accession>
<dbReference type="PROSITE" id="PS51128">
    <property type="entry name" value="ZF_DKSA_2"/>
    <property type="match status" value="1"/>
</dbReference>
<dbReference type="eggNOG" id="COG1734">
    <property type="taxonomic scope" value="Bacteria"/>
</dbReference>